<protein>
    <submittedName>
        <fullName evidence="1">DNA helicase RecG</fullName>
    </submittedName>
</protein>
<keyword evidence="1" id="KW-0378">Hydrolase</keyword>
<keyword evidence="1" id="KW-0347">Helicase</keyword>
<keyword evidence="1" id="KW-0547">Nucleotide-binding</keyword>
<name>W1YLS0_9ZZZZ</name>
<evidence type="ECO:0000313" key="1">
    <source>
        <dbReference type="EMBL" id="ETJ43508.1"/>
    </source>
</evidence>
<reference evidence="1" key="1">
    <citation type="submission" date="2013-12" db="EMBL/GenBank/DDBJ databases">
        <title>A Varibaculum cambriense genome reconstructed from a premature infant gut community with otherwise low bacterial novelty that shifts toward anaerobic metabolism during the third week of life.</title>
        <authorList>
            <person name="Brown C.T."/>
            <person name="Sharon I."/>
            <person name="Thomas B.C."/>
            <person name="Castelle C.J."/>
            <person name="Morowitz M.J."/>
            <person name="Banfield J.F."/>
        </authorList>
    </citation>
    <scope>NUCLEOTIDE SEQUENCE</scope>
</reference>
<organism evidence="1">
    <name type="scientific">human gut metagenome</name>
    <dbReference type="NCBI Taxonomy" id="408170"/>
    <lineage>
        <taxon>unclassified sequences</taxon>
        <taxon>metagenomes</taxon>
        <taxon>organismal metagenomes</taxon>
    </lineage>
</organism>
<gene>
    <name evidence="1" type="ORF">Q604_UNBC02488G0001</name>
</gene>
<accession>W1YLS0</accession>
<keyword evidence="1" id="KW-0067">ATP-binding</keyword>
<proteinExistence type="predicted"/>
<feature type="non-terminal residue" evidence="1">
    <location>
        <position position="74"/>
    </location>
</feature>
<dbReference type="AlphaFoldDB" id="W1YLS0"/>
<feature type="non-terminal residue" evidence="1">
    <location>
        <position position="1"/>
    </location>
</feature>
<sequence>SPGPTVLLSGKVGIRRGHRQLASPRFQVLDELDEAERAELLARPMPIYPATESLPSWRVAKAVRTVLDQLTEQD</sequence>
<dbReference type="EMBL" id="AZMM01002488">
    <property type="protein sequence ID" value="ETJ43508.1"/>
    <property type="molecule type" value="Genomic_DNA"/>
</dbReference>
<dbReference type="GO" id="GO:0004386">
    <property type="term" value="F:helicase activity"/>
    <property type="evidence" value="ECO:0007669"/>
    <property type="project" value="UniProtKB-KW"/>
</dbReference>
<comment type="caution">
    <text evidence="1">The sequence shown here is derived from an EMBL/GenBank/DDBJ whole genome shotgun (WGS) entry which is preliminary data.</text>
</comment>